<reference evidence="1 2" key="1">
    <citation type="journal article" date="2013" name="Curr. Biol.">
        <title>The Genome of the Foraminiferan Reticulomyxa filosa.</title>
        <authorList>
            <person name="Glockner G."/>
            <person name="Hulsmann N."/>
            <person name="Schleicher M."/>
            <person name="Noegel A.A."/>
            <person name="Eichinger L."/>
            <person name="Gallinger C."/>
            <person name="Pawlowski J."/>
            <person name="Sierra R."/>
            <person name="Euteneuer U."/>
            <person name="Pillet L."/>
            <person name="Moustafa A."/>
            <person name="Platzer M."/>
            <person name="Groth M."/>
            <person name="Szafranski K."/>
            <person name="Schliwa M."/>
        </authorList>
    </citation>
    <scope>NUCLEOTIDE SEQUENCE [LARGE SCALE GENOMIC DNA]</scope>
</reference>
<dbReference type="EMBL" id="ASPP01004788">
    <property type="protein sequence ID" value="ETO31659.1"/>
    <property type="molecule type" value="Genomic_DNA"/>
</dbReference>
<protein>
    <submittedName>
        <fullName evidence="1">Uncharacterized protein</fullName>
    </submittedName>
</protein>
<evidence type="ECO:0000313" key="2">
    <source>
        <dbReference type="Proteomes" id="UP000023152"/>
    </source>
</evidence>
<comment type="caution">
    <text evidence="1">The sequence shown here is derived from an EMBL/GenBank/DDBJ whole genome shotgun (WGS) entry which is preliminary data.</text>
</comment>
<organism evidence="1 2">
    <name type="scientific">Reticulomyxa filosa</name>
    <dbReference type="NCBI Taxonomy" id="46433"/>
    <lineage>
        <taxon>Eukaryota</taxon>
        <taxon>Sar</taxon>
        <taxon>Rhizaria</taxon>
        <taxon>Retaria</taxon>
        <taxon>Foraminifera</taxon>
        <taxon>Monothalamids</taxon>
        <taxon>Reticulomyxidae</taxon>
        <taxon>Reticulomyxa</taxon>
    </lineage>
</organism>
<sequence length="163" mass="19073">MAQTNKYHQRSLHIWFLKQFYVVKGMNWIKMLFTDETIRTKFPIFVDPQMSEVFSVFKYRPSDLPPTDPFIGIYGNKYILFRSKLLQGIKSGNIDPQYNGSKNDFIPLLAAALSLLNLRGSFFNPNVEIYVAKITTKKKKKEIKDYLMQCNALESDIEQKFVK</sequence>
<accession>X6P0Q4</accession>
<gene>
    <name evidence="1" type="ORF">RFI_05463</name>
</gene>
<feature type="non-terminal residue" evidence="1">
    <location>
        <position position="163"/>
    </location>
</feature>
<evidence type="ECO:0000313" key="1">
    <source>
        <dbReference type="EMBL" id="ETO31659.1"/>
    </source>
</evidence>
<proteinExistence type="predicted"/>
<dbReference type="Proteomes" id="UP000023152">
    <property type="component" value="Unassembled WGS sequence"/>
</dbReference>
<dbReference type="AlphaFoldDB" id="X6P0Q4"/>
<keyword evidence="2" id="KW-1185">Reference proteome</keyword>
<name>X6P0Q4_RETFI</name>